<dbReference type="AlphaFoldDB" id="A0AAU8VV29"/>
<evidence type="ECO:0000313" key="3">
    <source>
        <dbReference type="Proteomes" id="UP000191249"/>
    </source>
</evidence>
<sequence>MSAPVLKPHRLEPSERISAFKLFHSGRKPGPCAISHFPERAGLKHGVSFPPAEPRTGADRLAVRIYRTPPPHGHFRHRASDGIRSGGQGRTL</sequence>
<accession>A0AAU8VV29</accession>
<proteinExistence type="predicted"/>
<evidence type="ECO:0000313" key="2">
    <source>
        <dbReference type="EMBL" id="ARB05279.1"/>
    </source>
</evidence>
<protein>
    <recommendedName>
        <fullName evidence="4">Pilus assembly protein PilS</fullName>
    </recommendedName>
</protein>
<organism evidence="2 3">
    <name type="scientific">Neisseria lactamica</name>
    <dbReference type="NCBI Taxonomy" id="486"/>
    <lineage>
        <taxon>Bacteria</taxon>
        <taxon>Pseudomonadati</taxon>
        <taxon>Pseudomonadota</taxon>
        <taxon>Betaproteobacteria</taxon>
        <taxon>Neisseriales</taxon>
        <taxon>Neisseriaceae</taxon>
        <taxon>Neisseria</taxon>
    </lineage>
</organism>
<reference evidence="2 3" key="1">
    <citation type="submission" date="2017-03" db="EMBL/GenBank/DDBJ databases">
        <title>N. lactamica Y92-1009 whole genome sequence.</title>
        <authorList>
            <person name="Pandey A.K."/>
            <person name="Read R.C."/>
        </authorList>
    </citation>
    <scope>NUCLEOTIDE SEQUENCE [LARGE SCALE GENOMIC DNA]</scope>
    <source>
        <strain evidence="2 3">Y92-1009</strain>
    </source>
</reference>
<dbReference type="EMBL" id="CP019894">
    <property type="protein sequence ID" value="ARB05279.1"/>
    <property type="molecule type" value="Genomic_DNA"/>
</dbReference>
<gene>
    <name evidence="2" type="ORF">B2G52_10770</name>
</gene>
<evidence type="ECO:0008006" key="4">
    <source>
        <dbReference type="Google" id="ProtNLM"/>
    </source>
</evidence>
<dbReference type="RefSeq" id="WP_045750328.1">
    <property type="nucleotide sequence ID" value="NZ_CP019894.1"/>
</dbReference>
<dbReference type="Proteomes" id="UP000191249">
    <property type="component" value="Chromosome"/>
</dbReference>
<evidence type="ECO:0000256" key="1">
    <source>
        <dbReference type="SAM" id="MobiDB-lite"/>
    </source>
</evidence>
<feature type="region of interest" description="Disordered" evidence="1">
    <location>
        <begin position="68"/>
        <end position="92"/>
    </location>
</feature>
<name>A0AAU8VV29_NEILA</name>